<dbReference type="InterPro" id="IPR050818">
    <property type="entry name" value="KCNH_animal-type"/>
</dbReference>
<dbReference type="CDD" id="cd00038">
    <property type="entry name" value="CAP_ED"/>
    <property type="match status" value="1"/>
</dbReference>
<dbReference type="Gene3D" id="2.60.120.10">
    <property type="entry name" value="Jelly Rolls"/>
    <property type="match status" value="1"/>
</dbReference>
<evidence type="ECO:0000313" key="2">
    <source>
        <dbReference type="EMBL" id="VEL16283.1"/>
    </source>
</evidence>
<dbReference type="PROSITE" id="PS50042">
    <property type="entry name" value="CNMP_BINDING_3"/>
    <property type="match status" value="1"/>
</dbReference>
<dbReference type="Pfam" id="PF00027">
    <property type="entry name" value="cNMP_binding"/>
    <property type="match status" value="1"/>
</dbReference>
<accession>A0A3S5B8T2</accession>
<gene>
    <name evidence="2" type="ORF">PXEA_LOCUS9723</name>
</gene>
<organism evidence="2 3">
    <name type="scientific">Protopolystoma xenopodis</name>
    <dbReference type="NCBI Taxonomy" id="117903"/>
    <lineage>
        <taxon>Eukaryota</taxon>
        <taxon>Metazoa</taxon>
        <taxon>Spiralia</taxon>
        <taxon>Lophotrochozoa</taxon>
        <taxon>Platyhelminthes</taxon>
        <taxon>Monogenea</taxon>
        <taxon>Polyopisthocotylea</taxon>
        <taxon>Polystomatidea</taxon>
        <taxon>Polystomatidae</taxon>
        <taxon>Protopolystoma</taxon>
    </lineage>
</organism>
<dbReference type="OrthoDB" id="432483at2759"/>
<dbReference type="SUPFAM" id="SSF51206">
    <property type="entry name" value="cAMP-binding domain-like"/>
    <property type="match status" value="1"/>
</dbReference>
<reference evidence="2" key="1">
    <citation type="submission" date="2018-11" db="EMBL/GenBank/DDBJ databases">
        <authorList>
            <consortium name="Pathogen Informatics"/>
        </authorList>
    </citation>
    <scope>NUCLEOTIDE SEQUENCE</scope>
</reference>
<dbReference type="InterPro" id="IPR014710">
    <property type="entry name" value="RmlC-like_jellyroll"/>
</dbReference>
<proteinExistence type="predicted"/>
<dbReference type="PANTHER" id="PTHR10217:SF548">
    <property type="entry name" value="GH12235P"/>
    <property type="match status" value="1"/>
</dbReference>
<dbReference type="Proteomes" id="UP000784294">
    <property type="component" value="Unassembled WGS sequence"/>
</dbReference>
<sequence length="185" mass="18705">MPSIVSLGSQGGASEGCLRNVSLRLRAIHLPPGDTLIHAGGLLSTLYYVARGSLEVLDSDGSILAVLNAGDMIGGLAPIVATTTSTAASSAASRCPGNGIGVRQETAAGTVNTGKNDRSATAIAAASELPNVISAYLSTNGCVTRRCCRGDASLHCSAACVGPRDRGVAAKKDDFYAAFSRPEIV</sequence>
<evidence type="ECO:0000313" key="3">
    <source>
        <dbReference type="Proteomes" id="UP000784294"/>
    </source>
</evidence>
<dbReference type="SMART" id="SM00100">
    <property type="entry name" value="cNMP"/>
    <property type="match status" value="1"/>
</dbReference>
<dbReference type="AlphaFoldDB" id="A0A3S5B8T2"/>
<dbReference type="GO" id="GO:0005886">
    <property type="term" value="C:plasma membrane"/>
    <property type="evidence" value="ECO:0007669"/>
    <property type="project" value="TreeGrafter"/>
</dbReference>
<dbReference type="InterPro" id="IPR000595">
    <property type="entry name" value="cNMP-bd_dom"/>
</dbReference>
<evidence type="ECO:0000259" key="1">
    <source>
        <dbReference type="PROSITE" id="PS50042"/>
    </source>
</evidence>
<feature type="domain" description="Cyclic nucleotide-binding" evidence="1">
    <location>
        <begin position="25"/>
        <end position="95"/>
    </location>
</feature>
<dbReference type="EMBL" id="CAAALY010027861">
    <property type="protein sequence ID" value="VEL16283.1"/>
    <property type="molecule type" value="Genomic_DNA"/>
</dbReference>
<protein>
    <recommendedName>
        <fullName evidence="1">Cyclic nucleotide-binding domain-containing protein</fullName>
    </recommendedName>
</protein>
<dbReference type="GO" id="GO:0005242">
    <property type="term" value="F:inward rectifier potassium channel activity"/>
    <property type="evidence" value="ECO:0007669"/>
    <property type="project" value="TreeGrafter"/>
</dbReference>
<name>A0A3S5B8T2_9PLAT</name>
<comment type="caution">
    <text evidence="2">The sequence shown here is derived from an EMBL/GenBank/DDBJ whole genome shotgun (WGS) entry which is preliminary data.</text>
</comment>
<keyword evidence="3" id="KW-1185">Reference proteome</keyword>
<dbReference type="PANTHER" id="PTHR10217">
    <property type="entry name" value="VOLTAGE AND LIGAND GATED POTASSIUM CHANNEL"/>
    <property type="match status" value="1"/>
</dbReference>
<dbReference type="GO" id="GO:0042391">
    <property type="term" value="P:regulation of membrane potential"/>
    <property type="evidence" value="ECO:0007669"/>
    <property type="project" value="TreeGrafter"/>
</dbReference>
<dbReference type="InterPro" id="IPR018490">
    <property type="entry name" value="cNMP-bd_dom_sf"/>
</dbReference>